<evidence type="ECO:0000313" key="1">
    <source>
        <dbReference type="EMBL" id="KAF2108847.1"/>
    </source>
</evidence>
<protein>
    <submittedName>
        <fullName evidence="1">Uncharacterized protein</fullName>
    </submittedName>
</protein>
<name>A0A6A5YR13_9PLEO</name>
<organism evidence="1 2">
    <name type="scientific">Lophiotrema nucula</name>
    <dbReference type="NCBI Taxonomy" id="690887"/>
    <lineage>
        <taxon>Eukaryota</taxon>
        <taxon>Fungi</taxon>
        <taxon>Dikarya</taxon>
        <taxon>Ascomycota</taxon>
        <taxon>Pezizomycotina</taxon>
        <taxon>Dothideomycetes</taxon>
        <taxon>Pleosporomycetidae</taxon>
        <taxon>Pleosporales</taxon>
        <taxon>Lophiotremataceae</taxon>
        <taxon>Lophiotrema</taxon>
    </lineage>
</organism>
<accession>A0A6A5YR13</accession>
<dbReference type="EMBL" id="ML977345">
    <property type="protein sequence ID" value="KAF2108847.1"/>
    <property type="molecule type" value="Genomic_DNA"/>
</dbReference>
<dbReference type="AlphaFoldDB" id="A0A6A5YR13"/>
<sequence length="172" mass="19276">MAGDKLPKRFADSIVRHKAWHAAKAGNNDVSPADPQFSIARPQVACQTDLSTWFLDQQHRKHWPTLSHGLVGTAMREDFIDQYLSEAPPGSRRRPVDAIQTLGWLLLHELTHTVQGGCLKDIPDKQNCYGWTCVTENKLPDNADTIAVIGAALKLWRLGYWVTDDGYINSID</sequence>
<evidence type="ECO:0000313" key="2">
    <source>
        <dbReference type="Proteomes" id="UP000799770"/>
    </source>
</evidence>
<keyword evidence="2" id="KW-1185">Reference proteome</keyword>
<gene>
    <name evidence="1" type="ORF">BDV96DRAFT_652458</name>
</gene>
<dbReference type="OrthoDB" id="3776585at2759"/>
<dbReference type="Proteomes" id="UP000799770">
    <property type="component" value="Unassembled WGS sequence"/>
</dbReference>
<proteinExistence type="predicted"/>
<reference evidence="1" key="1">
    <citation type="journal article" date="2020" name="Stud. Mycol.">
        <title>101 Dothideomycetes genomes: a test case for predicting lifestyles and emergence of pathogens.</title>
        <authorList>
            <person name="Haridas S."/>
            <person name="Albert R."/>
            <person name="Binder M."/>
            <person name="Bloem J."/>
            <person name="Labutti K."/>
            <person name="Salamov A."/>
            <person name="Andreopoulos B."/>
            <person name="Baker S."/>
            <person name="Barry K."/>
            <person name="Bills G."/>
            <person name="Bluhm B."/>
            <person name="Cannon C."/>
            <person name="Castanera R."/>
            <person name="Culley D."/>
            <person name="Daum C."/>
            <person name="Ezra D."/>
            <person name="Gonzalez J."/>
            <person name="Henrissat B."/>
            <person name="Kuo A."/>
            <person name="Liang C."/>
            <person name="Lipzen A."/>
            <person name="Lutzoni F."/>
            <person name="Magnuson J."/>
            <person name="Mondo S."/>
            <person name="Nolan M."/>
            <person name="Ohm R."/>
            <person name="Pangilinan J."/>
            <person name="Park H.-J."/>
            <person name="Ramirez L."/>
            <person name="Alfaro M."/>
            <person name="Sun H."/>
            <person name="Tritt A."/>
            <person name="Yoshinaga Y."/>
            <person name="Zwiers L.-H."/>
            <person name="Turgeon B."/>
            <person name="Goodwin S."/>
            <person name="Spatafora J."/>
            <person name="Crous P."/>
            <person name="Grigoriev I."/>
        </authorList>
    </citation>
    <scope>NUCLEOTIDE SEQUENCE</scope>
    <source>
        <strain evidence="1">CBS 627.86</strain>
    </source>
</reference>